<evidence type="ECO:0000313" key="2">
    <source>
        <dbReference type="Proteomes" id="UP000199614"/>
    </source>
</evidence>
<keyword evidence="2" id="KW-1185">Reference proteome</keyword>
<accession>A0A1I5I7Y6</accession>
<gene>
    <name evidence="1" type="ORF">SAMN05216207_10897</name>
</gene>
<protein>
    <submittedName>
        <fullName evidence="1">Uncharacterized protein</fullName>
    </submittedName>
</protein>
<proteinExistence type="predicted"/>
<evidence type="ECO:0000313" key="1">
    <source>
        <dbReference type="EMBL" id="SFO56226.1"/>
    </source>
</evidence>
<dbReference type="RefSeq" id="WP_093357072.1">
    <property type="nucleotide sequence ID" value="NZ_FOUY01000089.1"/>
</dbReference>
<name>A0A1I5I7Y6_PSUAM</name>
<organism evidence="1 2">
    <name type="scientific">Pseudonocardia ammonioxydans</name>
    <dbReference type="NCBI Taxonomy" id="260086"/>
    <lineage>
        <taxon>Bacteria</taxon>
        <taxon>Bacillati</taxon>
        <taxon>Actinomycetota</taxon>
        <taxon>Actinomycetes</taxon>
        <taxon>Pseudonocardiales</taxon>
        <taxon>Pseudonocardiaceae</taxon>
        <taxon>Pseudonocardia</taxon>
    </lineage>
</organism>
<reference evidence="1 2" key="1">
    <citation type="submission" date="2016-10" db="EMBL/GenBank/DDBJ databases">
        <authorList>
            <person name="de Groot N.N."/>
        </authorList>
    </citation>
    <scope>NUCLEOTIDE SEQUENCE [LARGE SCALE GENOMIC DNA]</scope>
    <source>
        <strain evidence="1 2">CGMCC 4.1877</strain>
    </source>
</reference>
<dbReference type="AlphaFoldDB" id="A0A1I5I7Y6"/>
<dbReference type="Proteomes" id="UP000199614">
    <property type="component" value="Unassembled WGS sequence"/>
</dbReference>
<sequence>MNAQDDEQFASSPIGQTCRRLRAEFPGTDPSEISTLAEYCRAELSGIPDEAVPELLERLVRARLLDTTGTEQP</sequence>
<dbReference type="EMBL" id="FOUY01000089">
    <property type="protein sequence ID" value="SFO56226.1"/>
    <property type="molecule type" value="Genomic_DNA"/>
</dbReference>